<dbReference type="GO" id="GO:0009897">
    <property type="term" value="C:external side of plasma membrane"/>
    <property type="evidence" value="ECO:0007669"/>
    <property type="project" value="TreeGrafter"/>
</dbReference>
<evidence type="ECO:0000256" key="2">
    <source>
        <dbReference type="ARBA" id="ARBA00022475"/>
    </source>
</evidence>
<evidence type="ECO:0000256" key="5">
    <source>
        <dbReference type="ARBA" id="ARBA00022989"/>
    </source>
</evidence>
<dbReference type="GO" id="GO:0031295">
    <property type="term" value="P:T cell costimulation"/>
    <property type="evidence" value="ECO:0007669"/>
    <property type="project" value="TreeGrafter"/>
</dbReference>
<dbReference type="GO" id="GO:0007166">
    <property type="term" value="P:cell surface receptor signaling pathway"/>
    <property type="evidence" value="ECO:0007669"/>
    <property type="project" value="TreeGrafter"/>
</dbReference>
<dbReference type="SMART" id="SM00409">
    <property type="entry name" value="IG"/>
    <property type="match status" value="2"/>
</dbReference>
<evidence type="ECO:0000313" key="14">
    <source>
        <dbReference type="Proteomes" id="UP000265000"/>
    </source>
</evidence>
<dbReference type="PANTHER" id="PTHR25466">
    <property type="entry name" value="T-LYMPHOCYTE ACTIVATION ANTIGEN"/>
    <property type="match status" value="1"/>
</dbReference>
<feature type="domain" description="Ig-like" evidence="12">
    <location>
        <begin position="133"/>
        <end position="242"/>
    </location>
</feature>
<dbReference type="STRING" id="8078.ENSFHEP00000000523"/>
<dbReference type="InterPro" id="IPR036179">
    <property type="entry name" value="Ig-like_dom_sf"/>
</dbReference>
<keyword evidence="9" id="KW-0325">Glycoprotein</keyword>
<keyword evidence="8" id="KW-0675">Receptor</keyword>
<proteinExistence type="predicted"/>
<keyword evidence="7" id="KW-1015">Disulfide bond</keyword>
<evidence type="ECO:0000256" key="8">
    <source>
        <dbReference type="ARBA" id="ARBA00023170"/>
    </source>
</evidence>
<reference evidence="13" key="2">
    <citation type="submission" date="2025-09" db="UniProtKB">
        <authorList>
            <consortium name="Ensembl"/>
        </authorList>
    </citation>
    <scope>IDENTIFICATION</scope>
</reference>
<keyword evidence="6" id="KW-0472">Membrane</keyword>
<dbReference type="GeneTree" id="ENSGT00940000172190"/>
<sequence>SWRMLGYLHYLSSLTYLLCDVSSPADQGIIRAESGDTVILPCRAPENQTVTAAEWRRTDLDFSEYVILYQNKKVDKEASCPSFKNRTDLQDVENGDASLVLQKVTTADTGTYQCWIVQGGNSRRKSSILDIDPTVIINLIVQPAEHGENVILPCRAPKNDPDGDVEWSRTDLESGQYVVMYRNGKVYQEVQSPSFRNRTNLQDMKNGDVSLVLKKVTTDDTGTYECRVVQRENSCRRRFILNTDPLSFINLRVEPGESVCLWIRTSSSFLVADVREKHLRSDVGLQNRVHVLYVLSLIEDAGSSIFSPQLQHLNHKGVDAVSLCMIQLLMFL</sequence>
<name>A0A3Q2SNR3_FUNHE</name>
<feature type="chain" id="PRO_5018777107" description="Ig-like domain-containing protein" evidence="11">
    <location>
        <begin position="20"/>
        <end position="332"/>
    </location>
</feature>
<dbReference type="SUPFAM" id="SSF48726">
    <property type="entry name" value="Immunoglobulin"/>
    <property type="match status" value="2"/>
</dbReference>
<evidence type="ECO:0000256" key="1">
    <source>
        <dbReference type="ARBA" id="ARBA00004251"/>
    </source>
</evidence>
<dbReference type="Ensembl" id="ENSFHET00000015387.1">
    <property type="protein sequence ID" value="ENSFHEP00000000523.1"/>
    <property type="gene ID" value="ENSFHEG00000001238.1"/>
</dbReference>
<keyword evidence="10" id="KW-0393">Immunoglobulin domain</keyword>
<dbReference type="GO" id="GO:0006955">
    <property type="term" value="P:immune response"/>
    <property type="evidence" value="ECO:0007669"/>
    <property type="project" value="TreeGrafter"/>
</dbReference>
<dbReference type="InterPro" id="IPR007110">
    <property type="entry name" value="Ig-like_dom"/>
</dbReference>
<comment type="subcellular location">
    <subcellularLocation>
        <location evidence="1">Cell membrane</location>
        <topology evidence="1">Single-pass type I membrane protein</topology>
    </subcellularLocation>
</comment>
<dbReference type="AlphaFoldDB" id="A0A3Q2SNR3"/>
<evidence type="ECO:0000256" key="3">
    <source>
        <dbReference type="ARBA" id="ARBA00022692"/>
    </source>
</evidence>
<evidence type="ECO:0000259" key="12">
    <source>
        <dbReference type="PROSITE" id="PS50835"/>
    </source>
</evidence>
<dbReference type="GO" id="GO:0042130">
    <property type="term" value="P:negative regulation of T cell proliferation"/>
    <property type="evidence" value="ECO:0007669"/>
    <property type="project" value="TreeGrafter"/>
</dbReference>
<dbReference type="GO" id="GO:0071222">
    <property type="term" value="P:cellular response to lipopolysaccharide"/>
    <property type="evidence" value="ECO:0007669"/>
    <property type="project" value="TreeGrafter"/>
</dbReference>
<dbReference type="GO" id="GO:0042102">
    <property type="term" value="P:positive regulation of T cell proliferation"/>
    <property type="evidence" value="ECO:0007669"/>
    <property type="project" value="TreeGrafter"/>
</dbReference>
<feature type="signal peptide" evidence="11">
    <location>
        <begin position="1"/>
        <end position="19"/>
    </location>
</feature>
<dbReference type="Pfam" id="PF07686">
    <property type="entry name" value="V-set"/>
    <property type="match status" value="2"/>
</dbReference>
<evidence type="ECO:0000256" key="6">
    <source>
        <dbReference type="ARBA" id="ARBA00023136"/>
    </source>
</evidence>
<dbReference type="SMART" id="SM00406">
    <property type="entry name" value="IGv"/>
    <property type="match status" value="2"/>
</dbReference>
<evidence type="ECO:0000256" key="11">
    <source>
        <dbReference type="SAM" id="SignalP"/>
    </source>
</evidence>
<dbReference type="Proteomes" id="UP000265000">
    <property type="component" value="Unplaced"/>
</dbReference>
<dbReference type="InterPro" id="IPR051713">
    <property type="entry name" value="T-cell_Activation_Regulation"/>
</dbReference>
<dbReference type="PROSITE" id="PS50835">
    <property type="entry name" value="IG_LIKE"/>
    <property type="match status" value="2"/>
</dbReference>
<dbReference type="SMART" id="SM00408">
    <property type="entry name" value="IGc2"/>
    <property type="match status" value="2"/>
</dbReference>
<evidence type="ECO:0000256" key="9">
    <source>
        <dbReference type="ARBA" id="ARBA00023180"/>
    </source>
</evidence>
<accession>A0A3Q2SNR3</accession>
<dbReference type="InterPro" id="IPR013783">
    <property type="entry name" value="Ig-like_fold"/>
</dbReference>
<feature type="domain" description="Ig-like" evidence="12">
    <location>
        <begin position="24"/>
        <end position="130"/>
    </location>
</feature>
<dbReference type="InterPro" id="IPR003599">
    <property type="entry name" value="Ig_sub"/>
</dbReference>
<organism evidence="13 14">
    <name type="scientific">Fundulus heteroclitus</name>
    <name type="common">Killifish</name>
    <name type="synonym">Mummichog</name>
    <dbReference type="NCBI Taxonomy" id="8078"/>
    <lineage>
        <taxon>Eukaryota</taxon>
        <taxon>Metazoa</taxon>
        <taxon>Chordata</taxon>
        <taxon>Craniata</taxon>
        <taxon>Vertebrata</taxon>
        <taxon>Euteleostomi</taxon>
        <taxon>Actinopterygii</taxon>
        <taxon>Neopterygii</taxon>
        <taxon>Teleostei</taxon>
        <taxon>Neoteleostei</taxon>
        <taxon>Acanthomorphata</taxon>
        <taxon>Ovalentaria</taxon>
        <taxon>Atherinomorphae</taxon>
        <taxon>Cyprinodontiformes</taxon>
        <taxon>Fundulidae</taxon>
        <taxon>Fundulus</taxon>
    </lineage>
</organism>
<keyword evidence="4 11" id="KW-0732">Signal</keyword>
<dbReference type="InterPro" id="IPR003598">
    <property type="entry name" value="Ig_sub2"/>
</dbReference>
<evidence type="ECO:0000256" key="7">
    <source>
        <dbReference type="ARBA" id="ARBA00023157"/>
    </source>
</evidence>
<dbReference type="Gene3D" id="2.60.40.10">
    <property type="entry name" value="Immunoglobulins"/>
    <property type="match status" value="2"/>
</dbReference>
<protein>
    <recommendedName>
        <fullName evidence="12">Ig-like domain-containing protein</fullName>
    </recommendedName>
</protein>
<keyword evidence="5" id="KW-1133">Transmembrane helix</keyword>
<keyword evidence="14" id="KW-1185">Reference proteome</keyword>
<dbReference type="InterPro" id="IPR013106">
    <property type="entry name" value="Ig_V-set"/>
</dbReference>
<evidence type="ECO:0000313" key="13">
    <source>
        <dbReference type="Ensembl" id="ENSFHEP00000000523.1"/>
    </source>
</evidence>
<keyword evidence="2" id="KW-1003">Cell membrane</keyword>
<reference evidence="13" key="1">
    <citation type="submission" date="2025-08" db="UniProtKB">
        <authorList>
            <consortium name="Ensembl"/>
        </authorList>
    </citation>
    <scope>IDENTIFICATION</scope>
</reference>
<evidence type="ECO:0000256" key="4">
    <source>
        <dbReference type="ARBA" id="ARBA00022729"/>
    </source>
</evidence>
<keyword evidence="3" id="KW-0812">Transmembrane</keyword>
<evidence type="ECO:0000256" key="10">
    <source>
        <dbReference type="ARBA" id="ARBA00023319"/>
    </source>
</evidence>
<dbReference type="PANTHER" id="PTHR25466:SF9">
    <property type="entry name" value="FIBRONECTIN TYPE-III DOMAIN-CONTAINING PROTEIN"/>
    <property type="match status" value="1"/>
</dbReference>